<evidence type="ECO:0000313" key="2">
    <source>
        <dbReference type="EMBL" id="BAG66057.1"/>
    </source>
</evidence>
<proteinExistence type="predicted"/>
<geneLocation type="plasmid" evidence="3">
    <name>pLgLA39</name>
</geneLocation>
<reference evidence="3" key="3">
    <citation type="journal article" date="2009" name="Appl. Environ. Microbiol.">
        <title>Conjugative Plasmid from Lactobacillus gasseri LA39 That Carries Genes for Production of and Immunity to the Circular Bacteriocin Gassericin A.</title>
        <authorList>
            <person name="Ito Y."/>
            <person name="Kawai Y."/>
            <person name="Arakawa K."/>
            <person name="Honme Y."/>
            <person name="Sasaki T."/>
            <person name="Saito T."/>
        </authorList>
    </citation>
    <scope>NUCLEOTIDE SEQUENCE</scope>
    <source>
        <strain evidence="3">LA39</strain>
        <plasmid evidence="3">pLgLA39</plasmid>
    </source>
</reference>
<keyword evidence="3" id="KW-0614">Plasmid</keyword>
<keyword evidence="1" id="KW-1133">Transmembrane helix</keyword>
<reference evidence="2" key="1">
    <citation type="journal article" date="1998" name="Biosci. Biotechnol. Biochem.">
        <title>Sequence analysis by cloning of the structural gene of gassericin A, a hydrophobic bacteriocin produced by Lactobacillus gasseri LA39.</title>
        <authorList>
            <person name="Kawai Y."/>
            <person name="Saito T."/>
            <person name="Suzuki M."/>
            <person name="Itoh T."/>
        </authorList>
    </citation>
    <scope>NUCLEOTIDE SEQUENCE</scope>
    <source>
        <strain evidence="2">LA39</strain>
        <plasmid evidence="3">pLgLA39</plasmid>
    </source>
</reference>
<dbReference type="InterPro" id="IPR025699">
    <property type="entry name" value="ABC2_memb-like"/>
</dbReference>
<evidence type="ECO:0000256" key="1">
    <source>
        <dbReference type="SAM" id="Phobius"/>
    </source>
</evidence>
<feature type="transmembrane region" description="Helical" evidence="1">
    <location>
        <begin position="42"/>
        <end position="60"/>
    </location>
</feature>
<keyword evidence="1" id="KW-0812">Transmembrane</keyword>
<dbReference type="EMBL" id="AB007043">
    <property type="protein sequence ID" value="BAG66057.1"/>
    <property type="molecule type" value="Genomic_DNA"/>
</dbReference>
<accession>B3XVS2</accession>
<gene>
    <name evidence="2" type="primary">gaaE</name>
</gene>
<dbReference type="EMBL" id="AB436615">
    <property type="protein sequence ID" value="BAH08716.1"/>
    <property type="molecule type" value="Genomic_DNA"/>
</dbReference>
<dbReference type="RefSeq" id="WP_012621087.1">
    <property type="nucleotide sequence ID" value="NC_011839.1"/>
</dbReference>
<feature type="transmembrane region" description="Helical" evidence="1">
    <location>
        <begin position="117"/>
        <end position="142"/>
    </location>
</feature>
<protein>
    <submittedName>
        <fullName evidence="2">GaaE protein</fullName>
    </submittedName>
    <submittedName>
        <fullName evidence="3">Membrane protein with 6 predicted TMS</fullName>
    </submittedName>
</protein>
<feature type="transmembrane region" description="Helical" evidence="1">
    <location>
        <begin position="149"/>
        <end position="170"/>
    </location>
</feature>
<sequence length="212" mass="23665">MKGLVQKDIYQLTSSWFRPVRIFFVIAVLAAGMIFLKQDSSIILVLLLLLMVNNIQSLFIKDSTNRWLSLLKSLKISTFAVIGSRYITLVVICVCGAILNFVYMLFGMLLFNTSTGIDVLVISSICLWVSLIYGLVIIPFLYAFKQNGLTLAIIIMFSCVALLIKFSSAITKLAYIIHSYSYVQLILIAIVALIGIGIISMVVSYLIVEKEK</sequence>
<name>B3XVS2_LACGS</name>
<organism evidence="2">
    <name type="scientific">Lactobacillus gasseri</name>
    <dbReference type="NCBI Taxonomy" id="1596"/>
    <lineage>
        <taxon>Bacteria</taxon>
        <taxon>Bacillati</taxon>
        <taxon>Bacillota</taxon>
        <taxon>Bacilli</taxon>
        <taxon>Lactobacillales</taxon>
        <taxon>Lactobacillaceae</taxon>
        <taxon>Lactobacillus</taxon>
    </lineage>
</organism>
<dbReference type="Pfam" id="PF13346">
    <property type="entry name" value="ABC2_membrane_5"/>
    <property type="match status" value="1"/>
</dbReference>
<feature type="transmembrane region" description="Helical" evidence="1">
    <location>
        <begin position="86"/>
        <end position="111"/>
    </location>
</feature>
<evidence type="ECO:0000313" key="3">
    <source>
        <dbReference type="EMBL" id="BAH08716.1"/>
    </source>
</evidence>
<dbReference type="AlphaFoldDB" id="B3XVS2"/>
<reference evidence="2" key="2">
    <citation type="journal article" date="2009" name="Appl. Environ. Microbiol.">
        <title>DNA sequencing and homologous expression of a small peptide conferring immunity to gassericin A, a circular bacteriocin produced by Lactobacillus gasseri LA39.</title>
        <authorList>
            <person name="Kawai Y."/>
            <person name="Kusnadi J."/>
            <person name="Kemperman R."/>
            <person name="Kok J."/>
            <person name="Ito Y."/>
            <person name="Endo M."/>
            <person name="Arakawa K."/>
            <person name="Uchida H."/>
            <person name="Nishimura J."/>
            <person name="Kitazawa H."/>
            <person name="Saito T."/>
        </authorList>
    </citation>
    <scope>NUCLEOTIDE SEQUENCE</scope>
    <source>
        <strain evidence="2">LA39</strain>
    </source>
</reference>
<feature type="transmembrane region" description="Helical" evidence="1">
    <location>
        <begin position="182"/>
        <end position="208"/>
    </location>
</feature>
<feature type="transmembrane region" description="Helical" evidence="1">
    <location>
        <begin position="20"/>
        <end position="36"/>
    </location>
</feature>
<keyword evidence="1" id="KW-0472">Membrane</keyword>